<proteinExistence type="inferred from homology"/>
<evidence type="ECO:0000259" key="12">
    <source>
        <dbReference type="PROSITE" id="PS52015"/>
    </source>
</evidence>
<feature type="domain" description="TonB C-terminal" evidence="12">
    <location>
        <begin position="398"/>
        <end position="494"/>
    </location>
</feature>
<evidence type="ECO:0000256" key="4">
    <source>
        <dbReference type="ARBA" id="ARBA00022475"/>
    </source>
</evidence>
<feature type="region of interest" description="Disordered" evidence="10">
    <location>
        <begin position="323"/>
        <end position="345"/>
    </location>
</feature>
<keyword evidence="8 11" id="KW-1133">Transmembrane helix</keyword>
<dbReference type="PANTHER" id="PTHR33446:SF2">
    <property type="entry name" value="PROTEIN TONB"/>
    <property type="match status" value="1"/>
</dbReference>
<name>A0A4Z0V9R5_9BACT</name>
<dbReference type="Pfam" id="PF05569">
    <property type="entry name" value="Peptidase_M56"/>
    <property type="match status" value="1"/>
</dbReference>
<feature type="transmembrane region" description="Helical" evidence="11">
    <location>
        <begin position="37"/>
        <end position="56"/>
    </location>
</feature>
<keyword evidence="9 11" id="KW-0472">Membrane</keyword>
<dbReference type="SUPFAM" id="SSF74653">
    <property type="entry name" value="TolA/TonB C-terminal domain"/>
    <property type="match status" value="1"/>
</dbReference>
<dbReference type="GeneID" id="82149357"/>
<dbReference type="GO" id="GO:0098797">
    <property type="term" value="C:plasma membrane protein complex"/>
    <property type="evidence" value="ECO:0007669"/>
    <property type="project" value="TreeGrafter"/>
</dbReference>
<dbReference type="GO" id="GO:0015031">
    <property type="term" value="P:protein transport"/>
    <property type="evidence" value="ECO:0007669"/>
    <property type="project" value="UniProtKB-KW"/>
</dbReference>
<keyword evidence="4" id="KW-1003">Cell membrane</keyword>
<evidence type="ECO:0000256" key="3">
    <source>
        <dbReference type="ARBA" id="ARBA00022448"/>
    </source>
</evidence>
<protein>
    <submittedName>
        <fullName evidence="13">TonB family protein</fullName>
    </submittedName>
</protein>
<dbReference type="InterPro" id="IPR051045">
    <property type="entry name" value="TonB-dependent_transducer"/>
</dbReference>
<feature type="transmembrane region" description="Helical" evidence="11">
    <location>
        <begin position="273"/>
        <end position="296"/>
    </location>
</feature>
<dbReference type="PROSITE" id="PS52015">
    <property type="entry name" value="TONB_CTD"/>
    <property type="match status" value="1"/>
</dbReference>
<evidence type="ECO:0000256" key="9">
    <source>
        <dbReference type="ARBA" id="ARBA00023136"/>
    </source>
</evidence>
<dbReference type="PANTHER" id="PTHR33446">
    <property type="entry name" value="PROTEIN TONB-RELATED"/>
    <property type="match status" value="1"/>
</dbReference>
<evidence type="ECO:0000256" key="8">
    <source>
        <dbReference type="ARBA" id="ARBA00022989"/>
    </source>
</evidence>
<dbReference type="GO" id="GO:0031992">
    <property type="term" value="F:energy transducer activity"/>
    <property type="evidence" value="ECO:0007669"/>
    <property type="project" value="TreeGrafter"/>
</dbReference>
<evidence type="ECO:0000256" key="11">
    <source>
        <dbReference type="SAM" id="Phobius"/>
    </source>
</evidence>
<dbReference type="InterPro" id="IPR037682">
    <property type="entry name" value="TonB_C"/>
</dbReference>
<comment type="caution">
    <text evidence="13">The sequence shown here is derived from an EMBL/GenBank/DDBJ whole genome shotgun (WGS) entry which is preliminary data.</text>
</comment>
<dbReference type="InterPro" id="IPR008756">
    <property type="entry name" value="Peptidase_M56"/>
</dbReference>
<evidence type="ECO:0000256" key="1">
    <source>
        <dbReference type="ARBA" id="ARBA00004383"/>
    </source>
</evidence>
<gene>
    <name evidence="13" type="ORF">EZ315_06080</name>
</gene>
<dbReference type="AlphaFoldDB" id="A0A4Z0V9R5"/>
<dbReference type="GO" id="GO:0055085">
    <property type="term" value="P:transmembrane transport"/>
    <property type="evidence" value="ECO:0007669"/>
    <property type="project" value="InterPro"/>
</dbReference>
<keyword evidence="5" id="KW-0997">Cell inner membrane</keyword>
<reference evidence="13 14" key="1">
    <citation type="submission" date="2019-02" db="EMBL/GenBank/DDBJ databases">
        <title>Isolation and identification of novel species under the genus Muribaculum.</title>
        <authorList>
            <person name="Miyake S."/>
            <person name="Ding Y."/>
            <person name="Low A."/>
            <person name="Soh M."/>
            <person name="Seedorf H."/>
        </authorList>
    </citation>
    <scope>NUCLEOTIDE SEQUENCE [LARGE SCALE GENOMIC DNA]</scope>
    <source>
        <strain evidence="13 14">TLL-A3</strain>
    </source>
</reference>
<keyword evidence="6 11" id="KW-0812">Transmembrane</keyword>
<keyword evidence="14" id="KW-1185">Reference proteome</keyword>
<evidence type="ECO:0000256" key="6">
    <source>
        <dbReference type="ARBA" id="ARBA00022692"/>
    </source>
</evidence>
<evidence type="ECO:0000313" key="13">
    <source>
        <dbReference type="EMBL" id="TGG40283.1"/>
    </source>
</evidence>
<evidence type="ECO:0000256" key="2">
    <source>
        <dbReference type="ARBA" id="ARBA00006555"/>
    </source>
</evidence>
<dbReference type="CDD" id="cd07341">
    <property type="entry name" value="M56_BlaR1_MecR1_like"/>
    <property type="match status" value="1"/>
</dbReference>
<feature type="transmembrane region" description="Helical" evidence="11">
    <location>
        <begin position="6"/>
        <end position="25"/>
    </location>
</feature>
<dbReference type="EMBL" id="SJSA01000001">
    <property type="protein sequence ID" value="TGG40283.1"/>
    <property type="molecule type" value="Genomic_DNA"/>
</dbReference>
<keyword evidence="3" id="KW-0813">Transport</keyword>
<keyword evidence="7" id="KW-0653">Protein transport</keyword>
<dbReference type="InterPro" id="IPR006260">
    <property type="entry name" value="TonB/TolA_C"/>
</dbReference>
<organism evidence="13 14">
    <name type="scientific">Duncaniella freteri</name>
    <dbReference type="NCBI Taxonomy" id="2530391"/>
    <lineage>
        <taxon>Bacteria</taxon>
        <taxon>Pseudomonadati</taxon>
        <taxon>Bacteroidota</taxon>
        <taxon>Bacteroidia</taxon>
        <taxon>Bacteroidales</taxon>
        <taxon>Muribaculaceae</taxon>
        <taxon>Duncaniella</taxon>
    </lineage>
</organism>
<dbReference type="NCBIfam" id="TIGR01352">
    <property type="entry name" value="tonB_Cterm"/>
    <property type="match status" value="1"/>
</dbReference>
<comment type="similarity">
    <text evidence="2">Belongs to the TonB family.</text>
</comment>
<feature type="transmembrane region" description="Helical" evidence="11">
    <location>
        <begin position="96"/>
        <end position="117"/>
    </location>
</feature>
<dbReference type="Gene3D" id="3.30.1150.10">
    <property type="match status" value="1"/>
</dbReference>
<evidence type="ECO:0000256" key="5">
    <source>
        <dbReference type="ARBA" id="ARBA00022519"/>
    </source>
</evidence>
<accession>A0A4Z0V9R5</accession>
<dbReference type="RefSeq" id="WP_135471296.1">
    <property type="nucleotide sequence ID" value="NZ_CASJDB010000012.1"/>
</dbReference>
<comment type="subcellular location">
    <subcellularLocation>
        <location evidence="1">Cell inner membrane</location>
        <topology evidence="1">Single-pass membrane protein</topology>
        <orientation evidence="1">Periplasmic side</orientation>
    </subcellularLocation>
</comment>
<dbReference type="Proteomes" id="UP000297635">
    <property type="component" value="Unassembled WGS sequence"/>
</dbReference>
<dbReference type="Pfam" id="PF03544">
    <property type="entry name" value="TonB_C"/>
    <property type="match status" value="1"/>
</dbReference>
<sequence>MGPLFAYSISCSVLLALMYMAYKWVLASENQHRFNRIVLWSIYLVSLSAIPLGVVADRWLADSSEDLPAGLIEVGGIMMLPVAEDSASLADIICSAILWIYVSGMVVAMLHTGVVAVRLALIVRSGSGADACGQRVILIRDEGIAPFSVMGAIVMSHKDYAESGEMIVAHECCHVRHRHWVDLVMAQLVAVFQWYNPAAWLMREELKAVHEYQADSGVISSGVNPREYQMLLIKKAVGARFPSLANSLNHSKLKKRITMMYNPKTSASRRLRVLALAPAFAAAVLVTDIPAVAGAIDSASGASLSAVMPAEAVAAVTESKVTKNTSAGQPGLSGRQDAAVAPASDKKVRTKNLEEIVVVGYGTAKKTSTPEAGRVNGNACDGEEMGFDVVDEAPEYPGGQVELMKFIAKNIRYPHDAMKDSIEGNVVVRFIVGNDGKVSSPEIVRGVCPSIDAEALRVVSSLPALKPARMKGKPVELWYNLPIAFRLTGNDRKKLIASIGTNSSRGMVAVELNGDEKDVTFIVDGVRVESIRDIDQSTIERVNVWKDETSPLYVKYKTPIVEIILKK</sequence>
<evidence type="ECO:0000256" key="10">
    <source>
        <dbReference type="SAM" id="MobiDB-lite"/>
    </source>
</evidence>
<evidence type="ECO:0000313" key="14">
    <source>
        <dbReference type="Proteomes" id="UP000297635"/>
    </source>
</evidence>
<evidence type="ECO:0000256" key="7">
    <source>
        <dbReference type="ARBA" id="ARBA00022927"/>
    </source>
</evidence>